<proteinExistence type="predicted"/>
<gene>
    <name evidence="1" type="ORF">B273_0908</name>
</gene>
<dbReference type="AlphaFoldDB" id="K6FDW4"/>
<organism evidence="1 2">
    <name type="scientific">SAR86 cluster bacterium SAR86E</name>
    <dbReference type="NCBI Taxonomy" id="1208365"/>
    <lineage>
        <taxon>Bacteria</taxon>
        <taxon>Pseudomonadati</taxon>
        <taxon>Pseudomonadota</taxon>
        <taxon>Gammaproteobacteria</taxon>
        <taxon>SAR86 cluster</taxon>
    </lineage>
</organism>
<comment type="caution">
    <text evidence="1">The sequence shown here is derived from an EMBL/GenBank/DDBJ whole genome shotgun (WGS) entry which is preliminary data.</text>
</comment>
<reference evidence="1 2" key="1">
    <citation type="submission" date="2012-09" db="EMBL/GenBank/DDBJ databases">
        <authorList>
            <person name="Dupont C.L."/>
            <person name="Rusch D.B."/>
            <person name="Lombardo M.-J."/>
            <person name="Novotny M."/>
            <person name="Yee-Greenbaum J."/>
            <person name="Laskin R."/>
        </authorList>
    </citation>
    <scope>NUCLEOTIDE SEQUENCE [LARGE SCALE GENOMIC DNA]</scope>
    <source>
        <strain evidence="1">SAR86E</strain>
    </source>
</reference>
<dbReference type="EMBL" id="AMWX01000002">
    <property type="protein sequence ID" value="EKO36832.1"/>
    <property type="molecule type" value="Genomic_DNA"/>
</dbReference>
<evidence type="ECO:0000313" key="2">
    <source>
        <dbReference type="Proteomes" id="UP000010310"/>
    </source>
</evidence>
<keyword evidence="2" id="KW-1185">Reference proteome</keyword>
<accession>K6FDW4</accession>
<sequence length="55" mass="6523">MGLKVEFKYTSRKTARRLFSVIYSRDKIVKTIKTDHLKIKARYKFKASLFGLLAR</sequence>
<dbReference type="Proteomes" id="UP000010310">
    <property type="component" value="Unassembled WGS sequence"/>
</dbReference>
<dbReference type="STRING" id="1208365.B273_0908"/>
<protein>
    <submittedName>
        <fullName evidence="1">Uncharacterized protein</fullName>
    </submittedName>
</protein>
<name>K6FDW4_9GAMM</name>
<evidence type="ECO:0000313" key="1">
    <source>
        <dbReference type="EMBL" id="EKO36832.1"/>
    </source>
</evidence>